<dbReference type="Gene3D" id="1.25.40.10">
    <property type="entry name" value="Tetratricopeptide repeat domain"/>
    <property type="match status" value="1"/>
</dbReference>
<dbReference type="Proteomes" id="UP001320766">
    <property type="component" value="Unassembled WGS sequence"/>
</dbReference>
<comment type="caution">
    <text evidence="1">The sequence shown here is derived from an EMBL/GenBank/DDBJ whole genome shotgun (WGS) entry which is preliminary data.</text>
</comment>
<sequence>MGRWVTGGEAMGAEGWTERARALYEEAVFGGDDGALTAAGHELDAVEADLSLARGRIAHARFLRDGEEDPDELPLFLRARGLYRSLGDTRGEAEAVFWLGTYHQVVRHDHDTALPLLERSYALASAAGDRLTMSYAARHLGIAAHAAGRLDVARERLEESTRLRRELGFLPGVAANLVGLVHVALDEGRAGDAETLAAEAAELAEAGGAKAILRQVEEARARLAATS</sequence>
<dbReference type="Pfam" id="PF13424">
    <property type="entry name" value="TPR_12"/>
    <property type="match status" value="1"/>
</dbReference>
<proteinExistence type="predicted"/>
<protein>
    <submittedName>
        <fullName evidence="1">Tetratricopeptide (TPR) repeat protein</fullName>
    </submittedName>
</protein>
<dbReference type="InterPro" id="IPR011990">
    <property type="entry name" value="TPR-like_helical_dom_sf"/>
</dbReference>
<name>A0ABT1KEF5_9ACTN</name>
<dbReference type="EMBL" id="JAMZEC010000001">
    <property type="protein sequence ID" value="MCP2352361.1"/>
    <property type="molecule type" value="Genomic_DNA"/>
</dbReference>
<evidence type="ECO:0000313" key="2">
    <source>
        <dbReference type="Proteomes" id="UP001320766"/>
    </source>
</evidence>
<accession>A0ABT1KEF5</accession>
<dbReference type="SUPFAM" id="SSF48452">
    <property type="entry name" value="TPR-like"/>
    <property type="match status" value="1"/>
</dbReference>
<dbReference type="RefSeq" id="WP_253779670.1">
    <property type="nucleotide sequence ID" value="NZ_BAAAVE010000034.1"/>
</dbReference>
<gene>
    <name evidence="1" type="ORF">HD595_008483</name>
</gene>
<organism evidence="1 2">
    <name type="scientific">Nonomuraea roseoviolacea subsp. carminata</name>
    <dbReference type="NCBI Taxonomy" id="160689"/>
    <lineage>
        <taxon>Bacteria</taxon>
        <taxon>Bacillati</taxon>
        <taxon>Actinomycetota</taxon>
        <taxon>Actinomycetes</taxon>
        <taxon>Streptosporangiales</taxon>
        <taxon>Streptosporangiaceae</taxon>
        <taxon>Nonomuraea</taxon>
    </lineage>
</organism>
<reference evidence="1 2" key="1">
    <citation type="submission" date="2022-06" db="EMBL/GenBank/DDBJ databases">
        <title>Sequencing the genomes of 1000 actinobacteria strains.</title>
        <authorList>
            <person name="Klenk H.-P."/>
        </authorList>
    </citation>
    <scope>NUCLEOTIDE SEQUENCE [LARGE SCALE GENOMIC DNA]</scope>
    <source>
        <strain evidence="1 2">DSM 44170</strain>
    </source>
</reference>
<evidence type="ECO:0000313" key="1">
    <source>
        <dbReference type="EMBL" id="MCP2352361.1"/>
    </source>
</evidence>
<keyword evidence="2" id="KW-1185">Reference proteome</keyword>